<dbReference type="Pfam" id="PF14023">
    <property type="entry name" value="Bestrophin-like"/>
    <property type="match status" value="1"/>
</dbReference>
<evidence type="ECO:0008006" key="4">
    <source>
        <dbReference type="Google" id="ProtNLM"/>
    </source>
</evidence>
<keyword evidence="1" id="KW-1133">Transmembrane helix</keyword>
<feature type="transmembrane region" description="Helical" evidence="1">
    <location>
        <begin position="181"/>
        <end position="204"/>
    </location>
</feature>
<dbReference type="AlphaFoldDB" id="A0A6S6YK56"/>
<keyword evidence="1" id="KW-0472">Membrane</keyword>
<reference evidence="2 3" key="1">
    <citation type="submission" date="2020-04" db="EMBL/GenBank/DDBJ databases">
        <authorList>
            <person name="De Canck E."/>
        </authorList>
    </citation>
    <scope>NUCLEOTIDE SEQUENCE [LARGE SCALE GENOMIC DNA]</scope>
    <source>
        <strain evidence="2 3">LMG 3431</strain>
    </source>
</reference>
<name>A0A6S6YK56_9BURK</name>
<keyword evidence="3" id="KW-1185">Reference proteome</keyword>
<dbReference type="RefSeq" id="WP_175172913.1">
    <property type="nucleotide sequence ID" value="NZ_CADIJX010000001.1"/>
</dbReference>
<evidence type="ECO:0000313" key="2">
    <source>
        <dbReference type="EMBL" id="CAB3627653.1"/>
    </source>
</evidence>
<feature type="transmembrane region" description="Helical" evidence="1">
    <location>
        <begin position="45"/>
        <end position="65"/>
    </location>
</feature>
<sequence>MNYSFVLAGSAVAFFFLLLLAIRFGRWLGRNGNAEDRGTAGSAAIEASVFALLGLLIAFTFSGAAQRMADRRNLLVTEVNAIGTAWLRIDLLNAEDQPQLREQFRRYVDERVNYYKHVADLGQRDAIATKVGNIQNEIWKSSIAAGKHAVPPFAASYIASVNDMFDVSTAQTVAQKIHPPIVTYLFLGFLAVVCACLIGFNLAGAKRDTLFHQIIYALVMAVALYIIVDFEFPRIGAIRIDQSDTLLMTQRQAMGGVVADAVK</sequence>
<evidence type="ECO:0000313" key="3">
    <source>
        <dbReference type="Proteomes" id="UP000494108"/>
    </source>
</evidence>
<accession>A0A6S6YK56</accession>
<dbReference type="InterPro" id="IPR025333">
    <property type="entry name" value="DUF4239"/>
</dbReference>
<dbReference type="EMBL" id="CADIJX010000001">
    <property type="protein sequence ID" value="CAB3627653.1"/>
    <property type="molecule type" value="Genomic_DNA"/>
</dbReference>
<gene>
    <name evidence="2" type="ORF">LMG3431_00581</name>
</gene>
<organism evidence="2 3">
    <name type="scientific">Achromobacter pestifer</name>
    <dbReference type="NCBI Taxonomy" id="1353889"/>
    <lineage>
        <taxon>Bacteria</taxon>
        <taxon>Pseudomonadati</taxon>
        <taxon>Pseudomonadota</taxon>
        <taxon>Betaproteobacteria</taxon>
        <taxon>Burkholderiales</taxon>
        <taxon>Alcaligenaceae</taxon>
        <taxon>Achromobacter</taxon>
    </lineage>
</organism>
<proteinExistence type="predicted"/>
<feature type="transmembrane region" description="Helical" evidence="1">
    <location>
        <begin position="210"/>
        <end position="228"/>
    </location>
</feature>
<keyword evidence="1" id="KW-0812">Transmembrane</keyword>
<evidence type="ECO:0000256" key="1">
    <source>
        <dbReference type="SAM" id="Phobius"/>
    </source>
</evidence>
<dbReference type="Proteomes" id="UP000494108">
    <property type="component" value="Unassembled WGS sequence"/>
</dbReference>
<protein>
    <recommendedName>
        <fullName evidence="4">DUF4239 domain-containing protein</fullName>
    </recommendedName>
</protein>